<dbReference type="InParanoid" id="A0A2G5DWJ7"/>
<evidence type="ECO:0000313" key="3">
    <source>
        <dbReference type="EMBL" id="PIA47845.1"/>
    </source>
</evidence>
<dbReference type="EMBL" id="KZ305031">
    <property type="protein sequence ID" value="PIA47845.1"/>
    <property type="molecule type" value="Genomic_DNA"/>
</dbReference>
<keyword evidence="2" id="KW-0341">Growth regulation</keyword>
<organism evidence="3 4">
    <name type="scientific">Aquilegia coerulea</name>
    <name type="common">Rocky mountain columbine</name>
    <dbReference type="NCBI Taxonomy" id="218851"/>
    <lineage>
        <taxon>Eukaryota</taxon>
        <taxon>Viridiplantae</taxon>
        <taxon>Streptophyta</taxon>
        <taxon>Embryophyta</taxon>
        <taxon>Tracheophyta</taxon>
        <taxon>Spermatophyta</taxon>
        <taxon>Magnoliopsida</taxon>
        <taxon>Ranunculales</taxon>
        <taxon>Ranunculaceae</taxon>
        <taxon>Thalictroideae</taxon>
        <taxon>Aquilegia</taxon>
    </lineage>
</organism>
<evidence type="ECO:0000313" key="4">
    <source>
        <dbReference type="Proteomes" id="UP000230069"/>
    </source>
</evidence>
<dbReference type="Pfam" id="PF05266">
    <property type="entry name" value="DUF724"/>
    <property type="match status" value="1"/>
</dbReference>
<name>A0A2G5DWJ7_AQUCA</name>
<sequence>MSDFMSSPKPFVSFVELEHEAASEELPVLKECTQPTFTAEECQPLSPCSEKSNSLALNENGGVLPDNQRIQNDAMNQIDVSMESLVLPHSSNVTESSSLLHTTFEDKSHYDNVSGDERDLILGDITANTCSFPKQQDEGLFSLPDESLPFVKHPDLWESVESLEVFQRMPQKPHFRPLKQYEEETREGYAIANMLNFANLVQKTLKAKLDEPRSVYESRLKILADLEEHGFTVQPIRAVLEGILNMKASYTELDDKTKKAEKEFVEEKGKLVEVEESIVEVEDYITQLNIKLQTLVKDKEMRSSTIAERQRKVAEFQEHIQGVKLDFEKMVASMFS</sequence>
<evidence type="ECO:0000256" key="2">
    <source>
        <dbReference type="ARBA" id="ARBA00022604"/>
    </source>
</evidence>
<dbReference type="InterPro" id="IPR007930">
    <property type="entry name" value="DUF724"/>
</dbReference>
<dbReference type="Proteomes" id="UP000230069">
    <property type="component" value="Unassembled WGS sequence"/>
</dbReference>
<evidence type="ECO:0000256" key="1">
    <source>
        <dbReference type="ARBA" id="ARBA00022448"/>
    </source>
</evidence>
<keyword evidence="1" id="KW-0813">Transport</keyword>
<dbReference type="AlphaFoldDB" id="A0A2G5DWJ7"/>
<reference evidence="3 4" key="1">
    <citation type="submission" date="2017-09" db="EMBL/GenBank/DDBJ databases">
        <title>WGS assembly of Aquilegia coerulea Goldsmith.</title>
        <authorList>
            <person name="Hodges S."/>
            <person name="Kramer E."/>
            <person name="Nordborg M."/>
            <person name="Tomkins J."/>
            <person name="Borevitz J."/>
            <person name="Derieg N."/>
            <person name="Yan J."/>
            <person name="Mihaltcheva S."/>
            <person name="Hayes R.D."/>
            <person name="Rokhsar D."/>
        </authorList>
    </citation>
    <scope>NUCLEOTIDE SEQUENCE [LARGE SCALE GENOMIC DNA]</scope>
    <source>
        <strain evidence="4">cv. Goldsmith</strain>
    </source>
</reference>
<gene>
    <name evidence="3" type="ORF">AQUCO_01400438v1</name>
</gene>
<dbReference type="STRING" id="218851.A0A2G5DWJ7"/>
<accession>A0A2G5DWJ7</accession>
<keyword evidence="4" id="KW-1185">Reference proteome</keyword>
<protein>
    <recommendedName>
        <fullName evidence="5">DUF724 domain-containing protein</fullName>
    </recommendedName>
</protein>
<evidence type="ECO:0008006" key="5">
    <source>
        <dbReference type="Google" id="ProtNLM"/>
    </source>
</evidence>
<proteinExistence type="predicted"/>
<dbReference type="OrthoDB" id="687110at2759"/>